<feature type="compositionally biased region" description="Pro residues" evidence="1">
    <location>
        <begin position="121"/>
        <end position="136"/>
    </location>
</feature>
<evidence type="ECO:0000256" key="1">
    <source>
        <dbReference type="SAM" id="MobiDB-lite"/>
    </source>
</evidence>
<reference evidence="3 4" key="1">
    <citation type="submission" date="2024-04" db="EMBL/GenBank/DDBJ databases">
        <title>Phyllosticta paracitricarpa is synonymous to the EU quarantine fungus P. citricarpa based on phylogenomic analyses.</title>
        <authorList>
            <consortium name="Lawrence Berkeley National Laboratory"/>
            <person name="Van Ingen-Buijs V.A."/>
            <person name="Van Westerhoven A.C."/>
            <person name="Haridas S."/>
            <person name="Skiadas P."/>
            <person name="Martin F."/>
            <person name="Groenewald J.Z."/>
            <person name="Crous P.W."/>
            <person name="Seidl M.F."/>
        </authorList>
    </citation>
    <scope>NUCLEOTIDE SEQUENCE [LARGE SCALE GENOMIC DNA]</scope>
    <source>
        <strain evidence="3 4">CBS 123371</strain>
    </source>
</reference>
<accession>A0ABR1KA65</accession>
<comment type="caution">
    <text evidence="3">The sequence shown here is derived from an EMBL/GenBank/DDBJ whole genome shotgun (WGS) entry which is preliminary data.</text>
</comment>
<sequence length="207" mass="20168">MKFSAISVLALGTTVVAQDLSTLLGSCASNQFQDLGLKGVPGDPCKSDAGKPSYYKCSCTNGKDFVPKYLCKNPGQCTPADIPKLTDILVTFCKSVGVTVQAPEDPCGLKGAGIGGGGGGAPPPPPPVAAPPPPSQEPTSNTPAATSPSQTSLAGTAAPSGTVVGGTPVTPVTPATGTPTSFTGAAAQYNFAPGLAGLAGVAGLLAI</sequence>
<evidence type="ECO:0000313" key="4">
    <source>
        <dbReference type="Proteomes" id="UP001363622"/>
    </source>
</evidence>
<feature type="compositionally biased region" description="Polar residues" evidence="1">
    <location>
        <begin position="137"/>
        <end position="154"/>
    </location>
</feature>
<feature type="chain" id="PRO_5046341506" evidence="2">
    <location>
        <begin position="18"/>
        <end position="207"/>
    </location>
</feature>
<keyword evidence="2" id="KW-0732">Signal</keyword>
<keyword evidence="4" id="KW-1185">Reference proteome</keyword>
<feature type="region of interest" description="Disordered" evidence="1">
    <location>
        <begin position="109"/>
        <end position="176"/>
    </location>
</feature>
<feature type="signal peptide" evidence="2">
    <location>
        <begin position="1"/>
        <end position="17"/>
    </location>
</feature>
<protein>
    <submittedName>
        <fullName evidence="3">Uncharacterized protein</fullName>
    </submittedName>
</protein>
<name>A0ABR1KA65_9PEZI</name>
<evidence type="ECO:0000313" key="3">
    <source>
        <dbReference type="EMBL" id="KAK7510411.1"/>
    </source>
</evidence>
<feature type="compositionally biased region" description="Gly residues" evidence="1">
    <location>
        <begin position="110"/>
        <end position="120"/>
    </location>
</feature>
<proteinExistence type="predicted"/>
<evidence type="ECO:0000256" key="2">
    <source>
        <dbReference type="SAM" id="SignalP"/>
    </source>
</evidence>
<dbReference type="EMBL" id="JBBPHU010000014">
    <property type="protein sequence ID" value="KAK7510411.1"/>
    <property type="molecule type" value="Genomic_DNA"/>
</dbReference>
<feature type="compositionally biased region" description="Low complexity" evidence="1">
    <location>
        <begin position="161"/>
        <end position="176"/>
    </location>
</feature>
<dbReference type="Proteomes" id="UP001363622">
    <property type="component" value="Unassembled WGS sequence"/>
</dbReference>
<organism evidence="3 4">
    <name type="scientific">Phyllosticta citriasiana</name>
    <dbReference type="NCBI Taxonomy" id="595635"/>
    <lineage>
        <taxon>Eukaryota</taxon>
        <taxon>Fungi</taxon>
        <taxon>Dikarya</taxon>
        <taxon>Ascomycota</taxon>
        <taxon>Pezizomycotina</taxon>
        <taxon>Dothideomycetes</taxon>
        <taxon>Dothideomycetes incertae sedis</taxon>
        <taxon>Botryosphaeriales</taxon>
        <taxon>Phyllostictaceae</taxon>
        <taxon>Phyllosticta</taxon>
    </lineage>
</organism>
<gene>
    <name evidence="3" type="ORF">IWZ03DRAFT_77294</name>
</gene>